<sequence>RTGLGSDLRAAASRPQAAGEDHSCSDGAEREAAAHVRTCYNANPRPDALMKEQLVEMTGLSSAGHPGLVPGQAVQGQEEEPADEAAPAAADQRQNEHSGNDGHPDGGGQSGAARRGHLVQLRWRCRATSRSGRSL</sequence>
<reference evidence="2" key="1">
    <citation type="journal article" date="2004" name="Nature">
        <title>Genome duplication in the teleost fish Tetraodon nigroviridis reveals the early vertebrate proto-karyotype.</title>
        <authorList>
            <person name="Jaillon O."/>
            <person name="Aury J.-M."/>
            <person name="Brunet F."/>
            <person name="Petit J.-L."/>
            <person name="Stange-Thomann N."/>
            <person name="Mauceli E."/>
            <person name="Bouneau L."/>
            <person name="Fischer C."/>
            <person name="Ozouf-Costaz C."/>
            <person name="Bernot A."/>
            <person name="Nicaud S."/>
            <person name="Jaffe D."/>
            <person name="Fisher S."/>
            <person name="Lutfalla G."/>
            <person name="Dossat C."/>
            <person name="Segurens B."/>
            <person name="Dasilva C."/>
            <person name="Salanoubat M."/>
            <person name="Levy M."/>
            <person name="Boudet N."/>
            <person name="Castellano S."/>
            <person name="Anthouard V."/>
            <person name="Jubin C."/>
            <person name="Castelli V."/>
            <person name="Katinka M."/>
            <person name="Vacherie B."/>
            <person name="Biemont C."/>
            <person name="Skalli Z."/>
            <person name="Cattolico L."/>
            <person name="Poulain J."/>
            <person name="De Berardinis V."/>
            <person name="Cruaud C."/>
            <person name="Duprat S."/>
            <person name="Brottier P."/>
            <person name="Coutanceau J.-P."/>
            <person name="Gouzy J."/>
            <person name="Parra G."/>
            <person name="Lardier G."/>
            <person name="Chapple C."/>
            <person name="McKernan K.J."/>
            <person name="McEwan P."/>
            <person name="Bosak S."/>
            <person name="Kellis M."/>
            <person name="Volff J.-N."/>
            <person name="Guigo R."/>
            <person name="Zody M.C."/>
            <person name="Mesirov J."/>
            <person name="Lindblad-Toh K."/>
            <person name="Birren B."/>
            <person name="Nusbaum C."/>
            <person name="Kahn D."/>
            <person name="Robinson-Rechavi M."/>
            <person name="Laudet V."/>
            <person name="Schachter V."/>
            <person name="Quetier F."/>
            <person name="Saurin W."/>
            <person name="Scarpelli C."/>
            <person name="Wincker P."/>
            <person name="Lander E.S."/>
            <person name="Weissenbach J."/>
            <person name="Roest Crollius H."/>
        </authorList>
    </citation>
    <scope>NUCLEOTIDE SEQUENCE [LARGE SCALE GENOMIC DNA]</scope>
</reference>
<feature type="region of interest" description="Disordered" evidence="1">
    <location>
        <begin position="1"/>
        <end position="33"/>
    </location>
</feature>
<evidence type="ECO:0000313" key="2">
    <source>
        <dbReference type="EMBL" id="CAG14813.1"/>
    </source>
</evidence>
<proteinExistence type="predicted"/>
<accession>Q4R9X0</accession>
<protein>
    <submittedName>
        <fullName evidence="2">(spotted green pufferfish) hypothetical protein</fullName>
    </submittedName>
</protein>
<feature type="compositionally biased region" description="Basic and acidic residues" evidence="1">
    <location>
        <begin position="93"/>
        <end position="104"/>
    </location>
</feature>
<dbReference type="KEGG" id="tng:GSTEN00037210G001"/>
<dbReference type="AlphaFoldDB" id="Q4R9X0"/>
<reference evidence="2" key="2">
    <citation type="submission" date="2004-02" db="EMBL/GenBank/DDBJ databases">
        <authorList>
            <consortium name="Genoscope"/>
            <consortium name="Whitehead Institute Centre for Genome Research"/>
        </authorList>
    </citation>
    <scope>NUCLEOTIDE SEQUENCE</scope>
</reference>
<feature type="compositionally biased region" description="Basic and acidic residues" evidence="1">
    <location>
        <begin position="19"/>
        <end position="33"/>
    </location>
</feature>
<comment type="caution">
    <text evidence="2">The sequence shown here is derived from an EMBL/GenBank/DDBJ whole genome shotgun (WGS) entry which is preliminary data.</text>
</comment>
<feature type="region of interest" description="Disordered" evidence="1">
    <location>
        <begin position="53"/>
        <end position="135"/>
    </location>
</feature>
<name>Q4R9X0_TETNG</name>
<feature type="non-terminal residue" evidence="2">
    <location>
        <position position="135"/>
    </location>
</feature>
<dbReference type="EMBL" id="CAAE01025062">
    <property type="protein sequence ID" value="CAG14813.1"/>
    <property type="molecule type" value="Genomic_DNA"/>
</dbReference>
<organism evidence="2">
    <name type="scientific">Tetraodon nigroviridis</name>
    <name type="common">Spotted green pufferfish</name>
    <name type="synonym">Chelonodon nigroviridis</name>
    <dbReference type="NCBI Taxonomy" id="99883"/>
    <lineage>
        <taxon>Eukaryota</taxon>
        <taxon>Metazoa</taxon>
        <taxon>Chordata</taxon>
        <taxon>Craniata</taxon>
        <taxon>Vertebrata</taxon>
        <taxon>Euteleostomi</taxon>
        <taxon>Actinopterygii</taxon>
        <taxon>Neopterygii</taxon>
        <taxon>Teleostei</taxon>
        <taxon>Neoteleostei</taxon>
        <taxon>Acanthomorphata</taxon>
        <taxon>Eupercaria</taxon>
        <taxon>Tetraodontiformes</taxon>
        <taxon>Tetradontoidea</taxon>
        <taxon>Tetraodontidae</taxon>
        <taxon>Tetraodon</taxon>
    </lineage>
</organism>
<evidence type="ECO:0000256" key="1">
    <source>
        <dbReference type="SAM" id="MobiDB-lite"/>
    </source>
</evidence>
<gene>
    <name evidence="2" type="ORF">GSTENG00037210001</name>
</gene>